<sequence length="111" mass="13460">MNSPVTKENNRTPINQSSPAASSLRNRRSEIEQELCKIKLYIRGFKTRAREILDEIKIYQKDVPREYWKDMDQLRSALKEIKRELEKLRTLKRRLRYEAKELRKEGNRLVR</sequence>
<evidence type="ECO:0000256" key="1">
    <source>
        <dbReference type="SAM" id="Coils"/>
    </source>
</evidence>
<dbReference type="EMBL" id="AFNW01000056">
    <property type="protein sequence ID" value="EKJ77676.1"/>
    <property type="molecule type" value="Genomic_DNA"/>
</dbReference>
<dbReference type="RefSeq" id="XP_009253568.1">
    <property type="nucleotide sequence ID" value="XM_009255293.1"/>
</dbReference>
<dbReference type="HOGENOM" id="CLU_2158544_0_0_1"/>
<keyword evidence="1" id="KW-0175">Coiled coil</keyword>
<gene>
    <name evidence="3" type="ORF">FPSE_02174</name>
</gene>
<organism evidence="3 4">
    <name type="scientific">Fusarium pseudograminearum (strain CS3096)</name>
    <name type="common">Wheat and barley crown-rot fungus</name>
    <dbReference type="NCBI Taxonomy" id="1028729"/>
    <lineage>
        <taxon>Eukaryota</taxon>
        <taxon>Fungi</taxon>
        <taxon>Dikarya</taxon>
        <taxon>Ascomycota</taxon>
        <taxon>Pezizomycotina</taxon>
        <taxon>Sordariomycetes</taxon>
        <taxon>Hypocreomycetidae</taxon>
        <taxon>Hypocreales</taxon>
        <taxon>Nectriaceae</taxon>
        <taxon>Fusarium</taxon>
    </lineage>
</organism>
<evidence type="ECO:0000313" key="4">
    <source>
        <dbReference type="Proteomes" id="UP000007978"/>
    </source>
</evidence>
<dbReference type="AlphaFoldDB" id="K3UY26"/>
<protein>
    <submittedName>
        <fullName evidence="3">Uncharacterized protein</fullName>
    </submittedName>
</protein>
<keyword evidence="4" id="KW-1185">Reference proteome</keyword>
<dbReference type="OrthoDB" id="5103565at2759"/>
<dbReference type="KEGG" id="fpu:FPSE_02174"/>
<reference evidence="3 4" key="1">
    <citation type="journal article" date="2012" name="PLoS Pathog.">
        <title>Comparative pathogenomics reveals horizontally acquired novel virulence genes in fungi infecting cereal hosts.</title>
        <authorList>
            <person name="Gardiner D.M."/>
            <person name="McDonald M.C."/>
            <person name="Covarelli L."/>
            <person name="Solomon P.S."/>
            <person name="Rusu A.G."/>
            <person name="Marshall M."/>
            <person name="Kazan K."/>
            <person name="Chakraborty S."/>
            <person name="McDonald B.A."/>
            <person name="Manners J.M."/>
        </authorList>
    </citation>
    <scope>NUCLEOTIDE SEQUENCE [LARGE SCALE GENOMIC DNA]</scope>
    <source>
        <strain evidence="3 4">CS3096</strain>
    </source>
</reference>
<comment type="caution">
    <text evidence="3">The sequence shown here is derived from an EMBL/GenBank/DDBJ whole genome shotgun (WGS) entry which is preliminary data.</text>
</comment>
<dbReference type="Proteomes" id="UP000007978">
    <property type="component" value="Chromosome 2"/>
</dbReference>
<feature type="compositionally biased region" description="Polar residues" evidence="2">
    <location>
        <begin position="1"/>
        <end position="24"/>
    </location>
</feature>
<feature type="region of interest" description="Disordered" evidence="2">
    <location>
        <begin position="1"/>
        <end position="28"/>
    </location>
</feature>
<proteinExistence type="predicted"/>
<name>K3UY26_FUSPC</name>
<accession>K3UY26</accession>
<evidence type="ECO:0000256" key="2">
    <source>
        <dbReference type="SAM" id="MobiDB-lite"/>
    </source>
</evidence>
<feature type="coiled-coil region" evidence="1">
    <location>
        <begin position="71"/>
        <end position="105"/>
    </location>
</feature>
<dbReference type="GeneID" id="20360793"/>
<evidence type="ECO:0000313" key="3">
    <source>
        <dbReference type="EMBL" id="EKJ77676.1"/>
    </source>
</evidence>